<protein>
    <recommendedName>
        <fullName evidence="1">Methyltransferase domain-containing protein</fullName>
    </recommendedName>
</protein>
<dbReference type="InterPro" id="IPR029063">
    <property type="entry name" value="SAM-dependent_MTases_sf"/>
</dbReference>
<dbReference type="OrthoDB" id="506498at2759"/>
<dbReference type="STRING" id="1331196.A0A1B9IQU9"/>
<feature type="domain" description="Methyltransferase" evidence="1">
    <location>
        <begin position="14"/>
        <end position="126"/>
    </location>
</feature>
<dbReference type="InterPro" id="IPR025714">
    <property type="entry name" value="Methyltranfer_dom"/>
</dbReference>
<sequence length="235" mass="26503">MTEPNNNNTYIGEWAIHIANTNPYSDVLGVDIDWRLMNRDVKSKYGNIDFAAVDVEEPLPWPRGSFDVIHVKGLLLEITNYVRLIEKLAMVLRPGGLLIITEVETSYGFSTGQELPRNLKQWDACVEAAFGSRGIEVDFPSRINHSIANSGVFAPNPYCQQLAVPAGSYMRGARRGQMHPQVLSSTLKKILSVLIEYGYNQNELENLIQSCLVELSNPQANYYQRLFSVYAIKIY</sequence>
<dbReference type="Pfam" id="PF13847">
    <property type="entry name" value="Methyltransf_31"/>
    <property type="match status" value="1"/>
</dbReference>
<dbReference type="Proteomes" id="UP000092583">
    <property type="component" value="Unassembled WGS sequence"/>
</dbReference>
<gene>
    <name evidence="2" type="ORF">L486_03923</name>
</gene>
<proteinExistence type="predicted"/>
<evidence type="ECO:0000259" key="1">
    <source>
        <dbReference type="Pfam" id="PF13847"/>
    </source>
</evidence>
<name>A0A1B9IQU9_9TREE</name>
<reference evidence="2 3" key="1">
    <citation type="submission" date="2013-07" db="EMBL/GenBank/DDBJ databases">
        <title>The Genome Sequence of Kwoniella mangroviensis CBS10435.</title>
        <authorList>
            <consortium name="The Broad Institute Genome Sequencing Platform"/>
            <person name="Cuomo C."/>
            <person name="Litvintseva A."/>
            <person name="Chen Y."/>
            <person name="Heitman J."/>
            <person name="Sun S."/>
            <person name="Springer D."/>
            <person name="Dromer F."/>
            <person name="Young S.K."/>
            <person name="Zeng Q."/>
            <person name="Gargeya S."/>
            <person name="Fitzgerald M."/>
            <person name="Abouelleil A."/>
            <person name="Alvarado L."/>
            <person name="Berlin A.M."/>
            <person name="Chapman S.B."/>
            <person name="Dewar J."/>
            <person name="Goldberg J."/>
            <person name="Griggs A."/>
            <person name="Gujja S."/>
            <person name="Hansen M."/>
            <person name="Howarth C."/>
            <person name="Imamovic A."/>
            <person name="Larimer J."/>
            <person name="McCowan C."/>
            <person name="Murphy C."/>
            <person name="Pearson M."/>
            <person name="Priest M."/>
            <person name="Roberts A."/>
            <person name="Saif S."/>
            <person name="Shea T."/>
            <person name="Sykes S."/>
            <person name="Wortman J."/>
            <person name="Nusbaum C."/>
            <person name="Birren B."/>
        </authorList>
    </citation>
    <scope>NUCLEOTIDE SEQUENCE [LARGE SCALE GENOMIC DNA]</scope>
    <source>
        <strain evidence="2 3">CBS 10435</strain>
    </source>
</reference>
<keyword evidence="3" id="KW-1185">Reference proteome</keyword>
<organism evidence="2 3">
    <name type="scientific">Kwoniella mangroviensis CBS 10435</name>
    <dbReference type="NCBI Taxonomy" id="1331196"/>
    <lineage>
        <taxon>Eukaryota</taxon>
        <taxon>Fungi</taxon>
        <taxon>Dikarya</taxon>
        <taxon>Basidiomycota</taxon>
        <taxon>Agaricomycotina</taxon>
        <taxon>Tremellomycetes</taxon>
        <taxon>Tremellales</taxon>
        <taxon>Cryptococcaceae</taxon>
        <taxon>Kwoniella</taxon>
    </lineage>
</organism>
<evidence type="ECO:0000313" key="3">
    <source>
        <dbReference type="Proteomes" id="UP000092583"/>
    </source>
</evidence>
<accession>A0A1B9IQU9</accession>
<dbReference type="CDD" id="cd02440">
    <property type="entry name" value="AdoMet_MTases"/>
    <property type="match status" value="1"/>
</dbReference>
<reference evidence="3" key="2">
    <citation type="submission" date="2013-12" db="EMBL/GenBank/DDBJ databases">
        <title>Evolution of pathogenesis and genome organization in the Tremellales.</title>
        <authorList>
            <person name="Cuomo C."/>
            <person name="Litvintseva A."/>
            <person name="Heitman J."/>
            <person name="Chen Y."/>
            <person name="Sun S."/>
            <person name="Springer D."/>
            <person name="Dromer F."/>
            <person name="Young S."/>
            <person name="Zeng Q."/>
            <person name="Chapman S."/>
            <person name="Gujja S."/>
            <person name="Saif S."/>
            <person name="Birren B."/>
        </authorList>
    </citation>
    <scope>NUCLEOTIDE SEQUENCE [LARGE SCALE GENOMIC DNA]</scope>
    <source>
        <strain evidence="3">CBS 10435</strain>
    </source>
</reference>
<dbReference type="SUPFAM" id="SSF53335">
    <property type="entry name" value="S-adenosyl-L-methionine-dependent methyltransferases"/>
    <property type="match status" value="1"/>
</dbReference>
<evidence type="ECO:0000313" key="2">
    <source>
        <dbReference type="EMBL" id="OCF57901.1"/>
    </source>
</evidence>
<dbReference type="EMBL" id="KI669462">
    <property type="protein sequence ID" value="OCF57901.1"/>
    <property type="molecule type" value="Genomic_DNA"/>
</dbReference>
<dbReference type="Gene3D" id="3.40.50.150">
    <property type="entry name" value="Vaccinia Virus protein VP39"/>
    <property type="match status" value="1"/>
</dbReference>
<dbReference type="AlphaFoldDB" id="A0A1B9IQU9"/>